<evidence type="ECO:0000256" key="3">
    <source>
        <dbReference type="ARBA" id="ARBA00022553"/>
    </source>
</evidence>
<evidence type="ECO:0000256" key="2">
    <source>
        <dbReference type="ARBA" id="ARBA00012438"/>
    </source>
</evidence>
<dbReference type="GO" id="GO:0006355">
    <property type="term" value="P:regulation of DNA-templated transcription"/>
    <property type="evidence" value="ECO:0007669"/>
    <property type="project" value="InterPro"/>
</dbReference>
<dbReference type="EMBL" id="UXAW01000050">
    <property type="protein sequence ID" value="VDC24458.1"/>
    <property type="molecule type" value="Genomic_DNA"/>
</dbReference>
<dbReference type="OrthoDB" id="2489132at2"/>
<dbReference type="CDD" id="cd00130">
    <property type="entry name" value="PAS"/>
    <property type="match status" value="2"/>
</dbReference>
<accession>A0A3P5WRY8</accession>
<dbReference type="PROSITE" id="PS50112">
    <property type="entry name" value="PAS"/>
    <property type="match status" value="2"/>
</dbReference>
<proteinExistence type="predicted"/>
<dbReference type="Gene3D" id="3.30.450.20">
    <property type="entry name" value="PAS domain"/>
    <property type="match status" value="2"/>
</dbReference>
<reference evidence="9 10" key="1">
    <citation type="submission" date="2018-11" db="EMBL/GenBank/DDBJ databases">
        <authorList>
            <person name="Criscuolo A."/>
        </authorList>
    </citation>
    <scope>NUCLEOTIDE SEQUENCE [LARGE SCALE GENOMIC DNA]</scope>
    <source>
        <strain evidence="9">ACIP111625</strain>
    </source>
</reference>
<evidence type="ECO:0000256" key="1">
    <source>
        <dbReference type="ARBA" id="ARBA00000085"/>
    </source>
</evidence>
<dbReference type="SMART" id="SM00091">
    <property type="entry name" value="PAS"/>
    <property type="match status" value="3"/>
</dbReference>
<dbReference type="NCBIfam" id="TIGR00229">
    <property type="entry name" value="sensory_box"/>
    <property type="match status" value="1"/>
</dbReference>
<evidence type="ECO:0000256" key="5">
    <source>
        <dbReference type="ARBA" id="ARBA00022777"/>
    </source>
</evidence>
<dbReference type="PANTHER" id="PTHR43304">
    <property type="entry name" value="PHYTOCHROME-LIKE PROTEIN CPH1"/>
    <property type="match status" value="1"/>
</dbReference>
<keyword evidence="6" id="KW-0812">Transmembrane</keyword>
<gene>
    <name evidence="9" type="ORF">XINFAN_01205</name>
</gene>
<evidence type="ECO:0000259" key="8">
    <source>
        <dbReference type="PROSITE" id="PS50113"/>
    </source>
</evidence>
<keyword evidence="3" id="KW-0597">Phosphoprotein</keyword>
<feature type="domain" description="PAC" evidence="8">
    <location>
        <begin position="269"/>
        <end position="321"/>
    </location>
</feature>
<dbReference type="PANTHER" id="PTHR43304:SF1">
    <property type="entry name" value="PAC DOMAIN-CONTAINING PROTEIN"/>
    <property type="match status" value="1"/>
</dbReference>
<keyword evidence="4" id="KW-0808">Transferase</keyword>
<dbReference type="SMART" id="SM00086">
    <property type="entry name" value="PAC"/>
    <property type="match status" value="2"/>
</dbReference>
<keyword evidence="6" id="KW-1133">Transmembrane helix</keyword>
<evidence type="ECO:0000313" key="10">
    <source>
        <dbReference type="Proteomes" id="UP000277498"/>
    </source>
</evidence>
<dbReference type="InterPro" id="IPR000700">
    <property type="entry name" value="PAS-assoc_C"/>
</dbReference>
<evidence type="ECO:0000313" key="9">
    <source>
        <dbReference type="EMBL" id="VDC24458.1"/>
    </source>
</evidence>
<dbReference type="InterPro" id="IPR013655">
    <property type="entry name" value="PAS_fold_3"/>
</dbReference>
<dbReference type="InterPro" id="IPR052162">
    <property type="entry name" value="Sensor_kinase/Photoreceptor"/>
</dbReference>
<dbReference type="InterPro" id="IPR013767">
    <property type="entry name" value="PAS_fold"/>
</dbReference>
<dbReference type="PROSITE" id="PS50113">
    <property type="entry name" value="PAC"/>
    <property type="match status" value="1"/>
</dbReference>
<dbReference type="RefSeq" id="WP_124085633.1">
    <property type="nucleotide sequence ID" value="NZ_UXAW01000050.1"/>
</dbReference>
<keyword evidence="5" id="KW-0418">Kinase</keyword>
<feature type="transmembrane region" description="Helical" evidence="6">
    <location>
        <begin position="30"/>
        <end position="51"/>
    </location>
</feature>
<dbReference type="InterPro" id="IPR000014">
    <property type="entry name" value="PAS"/>
</dbReference>
<evidence type="ECO:0000259" key="7">
    <source>
        <dbReference type="PROSITE" id="PS50112"/>
    </source>
</evidence>
<dbReference type="GO" id="GO:0004673">
    <property type="term" value="F:protein histidine kinase activity"/>
    <property type="evidence" value="ECO:0007669"/>
    <property type="project" value="UniProtKB-EC"/>
</dbReference>
<protein>
    <recommendedName>
        <fullName evidence="2">histidine kinase</fullName>
        <ecNumber evidence="2">2.7.13.3</ecNumber>
    </recommendedName>
</protein>
<dbReference type="Pfam" id="PF00989">
    <property type="entry name" value="PAS"/>
    <property type="match status" value="1"/>
</dbReference>
<feature type="domain" description="PAS" evidence="7">
    <location>
        <begin position="195"/>
        <end position="265"/>
    </location>
</feature>
<dbReference type="AlphaFoldDB" id="A0A3P5WRY8"/>
<dbReference type="InterPro" id="IPR035965">
    <property type="entry name" value="PAS-like_dom_sf"/>
</dbReference>
<keyword evidence="10" id="KW-1185">Reference proteome</keyword>
<evidence type="ECO:0000256" key="4">
    <source>
        <dbReference type="ARBA" id="ARBA00022679"/>
    </source>
</evidence>
<dbReference type="InterPro" id="IPR001610">
    <property type="entry name" value="PAC"/>
</dbReference>
<organism evidence="9 10">
    <name type="scientific">Pseudogemmobacter humi</name>
    <dbReference type="NCBI Taxonomy" id="2483812"/>
    <lineage>
        <taxon>Bacteria</taxon>
        <taxon>Pseudomonadati</taxon>
        <taxon>Pseudomonadota</taxon>
        <taxon>Alphaproteobacteria</taxon>
        <taxon>Rhodobacterales</taxon>
        <taxon>Paracoccaceae</taxon>
        <taxon>Pseudogemmobacter</taxon>
    </lineage>
</organism>
<feature type="domain" description="PAS" evidence="7">
    <location>
        <begin position="322"/>
        <end position="399"/>
    </location>
</feature>
<dbReference type="SUPFAM" id="SSF55785">
    <property type="entry name" value="PYP-like sensor domain (PAS domain)"/>
    <property type="match status" value="2"/>
</dbReference>
<sequence>MRPEVFCTAVLTITFLIVLAAWWDAEGPPGWQMAGLATLALAFPAVLLAVVSRPSGGARKDSGGGWAGEVLRDLTAAAAVLDRNAAIVAANEAFLRGFAPQGLGGRITGLPVSDLVDPADGPALAAATAAIADGSRCPDASVILRILPADRADGPARMSLTPLRDPEEPGSDTTGFSLLLALPGPHSAPADSAAEDDDNRLLINRIEEIVFRIDAEGRLVFLNASWAALLDHAPDDSLGQPLTDFIHPEDRPLAGAQLTALARGQRGSCHIEARLTAQNGASCWMELRARPMSSPAGEWGGVAGTLTDISRMKRTEASLREHRRSLSMLLSNVPGMLYRCKNDRNWSFDFASDGCLDVTGYEPYEIVGGSGLSYIGIVHPDDRAAAWEFVRHQVALHRKFQLIYRIVTRSGQIRWVWEQGKGVISSAGEILALEGFITVIAEDGEDEIVDGFRKLLPGRGPP</sequence>
<dbReference type="Proteomes" id="UP000277498">
    <property type="component" value="Unassembled WGS sequence"/>
</dbReference>
<name>A0A3P5WRY8_9RHOB</name>
<dbReference type="EC" id="2.7.13.3" evidence="2"/>
<keyword evidence="6" id="KW-0472">Membrane</keyword>
<evidence type="ECO:0000256" key="6">
    <source>
        <dbReference type="SAM" id="Phobius"/>
    </source>
</evidence>
<comment type="catalytic activity">
    <reaction evidence="1">
        <text>ATP + protein L-histidine = ADP + protein N-phospho-L-histidine.</text>
        <dbReference type="EC" id="2.7.13.3"/>
    </reaction>
</comment>
<dbReference type="Pfam" id="PF08447">
    <property type="entry name" value="PAS_3"/>
    <property type="match status" value="1"/>
</dbReference>